<gene>
    <name evidence="5" type="ORF">AK829_00115</name>
</gene>
<dbReference type="Pfam" id="PF01981">
    <property type="entry name" value="PTH2"/>
    <property type="match status" value="1"/>
</dbReference>
<sequence>MLAETRTDYRQRTEDPDDPSTVQAMQLVIHLPKVDPPSRNQVLVDAAKATVAVCLDPRAGELGFWRDGLGRWYDHRIRKVARRARGKAWDDVQALPGVTVGSVRAFVPSSVAEVPHAISKLQIKGTDVEQSELLLVDANVPTIYINSTLHMSLGKAAAQVGHAAMLYAAALPLNSAHAWAEQGFALNVREVDGVEFSQACNTPGAVPVQDAGFTEVAPGSTTVVAVPPAG</sequence>
<evidence type="ECO:0000256" key="1">
    <source>
        <dbReference type="ARBA" id="ARBA00013260"/>
    </source>
</evidence>
<proteinExistence type="predicted"/>
<feature type="compositionally biased region" description="Basic and acidic residues" evidence="4">
    <location>
        <begin position="1"/>
        <end position="14"/>
    </location>
</feature>
<name>A0A0K1REX5_9CORY</name>
<evidence type="ECO:0000256" key="3">
    <source>
        <dbReference type="ARBA" id="ARBA00048707"/>
    </source>
</evidence>
<dbReference type="AlphaFoldDB" id="A0A0K1REX5"/>
<dbReference type="InterPro" id="IPR023476">
    <property type="entry name" value="Pep_tRNA_hydro_II_dom_sf"/>
</dbReference>
<accession>A0A0K1REX5</accession>
<organism evidence="5 6">
    <name type="scientific">Corynebacterium riegelii</name>
    <dbReference type="NCBI Taxonomy" id="156976"/>
    <lineage>
        <taxon>Bacteria</taxon>
        <taxon>Bacillati</taxon>
        <taxon>Actinomycetota</taxon>
        <taxon>Actinomycetes</taxon>
        <taxon>Mycobacteriales</taxon>
        <taxon>Corynebacteriaceae</taxon>
        <taxon>Corynebacterium</taxon>
    </lineage>
</organism>
<dbReference type="SUPFAM" id="SSF102462">
    <property type="entry name" value="Peptidyl-tRNA hydrolase II"/>
    <property type="match status" value="1"/>
</dbReference>
<dbReference type="GO" id="GO:0004045">
    <property type="term" value="F:peptidyl-tRNA hydrolase activity"/>
    <property type="evidence" value="ECO:0007669"/>
    <property type="project" value="UniProtKB-EC"/>
</dbReference>
<protein>
    <recommendedName>
        <fullName evidence="1">peptidyl-tRNA hydrolase</fullName>
        <ecNumber evidence="1">3.1.1.29</ecNumber>
    </recommendedName>
</protein>
<dbReference type="Proteomes" id="UP000060016">
    <property type="component" value="Chromosome"/>
</dbReference>
<feature type="region of interest" description="Disordered" evidence="4">
    <location>
        <begin position="1"/>
        <end position="20"/>
    </location>
</feature>
<dbReference type="PATRIC" id="fig|156976.3.peg.21"/>
<dbReference type="EC" id="3.1.1.29" evidence="1"/>
<evidence type="ECO:0000256" key="2">
    <source>
        <dbReference type="ARBA" id="ARBA00022801"/>
    </source>
</evidence>
<dbReference type="Gene3D" id="3.40.1490.10">
    <property type="entry name" value="Bit1"/>
    <property type="match status" value="1"/>
</dbReference>
<keyword evidence="6" id="KW-1185">Reference proteome</keyword>
<reference evidence="5 6" key="1">
    <citation type="submission" date="2015-08" db="EMBL/GenBank/DDBJ databases">
        <authorList>
            <person name="Babu N.S."/>
            <person name="Beckwith C.J."/>
            <person name="Beseler K.G."/>
            <person name="Brison A."/>
            <person name="Carone J.V."/>
            <person name="Caskin T.P."/>
            <person name="Diamond M."/>
            <person name="Durham M.E."/>
            <person name="Foxe J.M."/>
            <person name="Go M."/>
            <person name="Henderson B.A."/>
            <person name="Jones I.B."/>
            <person name="McGettigan J.A."/>
            <person name="Micheletti S.J."/>
            <person name="Nasrallah M.E."/>
            <person name="Ortiz D."/>
            <person name="Piller C.R."/>
            <person name="Privatt S.R."/>
            <person name="Schneider S.L."/>
            <person name="Sharp S."/>
            <person name="Smith T.C."/>
            <person name="Stanton J.D."/>
            <person name="Ullery H.E."/>
            <person name="Wilson R.J."/>
            <person name="Serrano M.G."/>
            <person name="Buck G."/>
            <person name="Lee V."/>
            <person name="Wang Y."/>
            <person name="Carvalho R."/>
            <person name="Voegtly L."/>
            <person name="Shi R."/>
            <person name="Duckworth R."/>
            <person name="Johnson A."/>
            <person name="Loviza R."/>
            <person name="Walstead R."/>
            <person name="Shah Z."/>
            <person name="Kiflezghi M."/>
            <person name="Wade K."/>
            <person name="Ball S.L."/>
            <person name="Bradley K.W."/>
            <person name="Asai D.J."/>
            <person name="Bowman C.A."/>
            <person name="Russell D.A."/>
            <person name="Pope W.H."/>
            <person name="Jacobs-Sera D."/>
            <person name="Hendrix R.W."/>
            <person name="Hatfull G.F."/>
        </authorList>
    </citation>
    <scope>NUCLEOTIDE SEQUENCE [LARGE SCALE GENOMIC DNA]</scope>
    <source>
        <strain evidence="5 6">PUDD_83A45</strain>
    </source>
</reference>
<dbReference type="KEGG" id="crie:AK829_00115"/>
<dbReference type="EMBL" id="CP012342">
    <property type="protein sequence ID" value="AKV59731.1"/>
    <property type="molecule type" value="Genomic_DNA"/>
</dbReference>
<comment type="catalytic activity">
    <reaction evidence="3">
        <text>an N-acyl-L-alpha-aminoacyl-tRNA + H2O = an N-acyl-L-amino acid + a tRNA + H(+)</text>
        <dbReference type="Rhea" id="RHEA:54448"/>
        <dbReference type="Rhea" id="RHEA-COMP:10123"/>
        <dbReference type="Rhea" id="RHEA-COMP:13883"/>
        <dbReference type="ChEBI" id="CHEBI:15377"/>
        <dbReference type="ChEBI" id="CHEBI:15378"/>
        <dbReference type="ChEBI" id="CHEBI:59874"/>
        <dbReference type="ChEBI" id="CHEBI:78442"/>
        <dbReference type="ChEBI" id="CHEBI:138191"/>
        <dbReference type="EC" id="3.1.1.29"/>
    </reaction>
</comment>
<evidence type="ECO:0000256" key="4">
    <source>
        <dbReference type="SAM" id="MobiDB-lite"/>
    </source>
</evidence>
<evidence type="ECO:0000313" key="5">
    <source>
        <dbReference type="EMBL" id="AKV59731.1"/>
    </source>
</evidence>
<evidence type="ECO:0000313" key="6">
    <source>
        <dbReference type="Proteomes" id="UP000060016"/>
    </source>
</evidence>
<dbReference type="STRING" id="156976.AK829_00115"/>
<keyword evidence="2" id="KW-0378">Hydrolase</keyword>
<dbReference type="InterPro" id="IPR002833">
    <property type="entry name" value="PTH2"/>
</dbReference>